<organism evidence="1 2">
    <name type="scientific">Ensete ventricosum</name>
    <name type="common">Abyssinian banana</name>
    <name type="synonym">Musa ensete</name>
    <dbReference type="NCBI Taxonomy" id="4639"/>
    <lineage>
        <taxon>Eukaryota</taxon>
        <taxon>Viridiplantae</taxon>
        <taxon>Streptophyta</taxon>
        <taxon>Embryophyta</taxon>
        <taxon>Tracheophyta</taxon>
        <taxon>Spermatophyta</taxon>
        <taxon>Magnoliopsida</taxon>
        <taxon>Liliopsida</taxon>
        <taxon>Zingiberales</taxon>
        <taxon>Musaceae</taxon>
        <taxon>Ensete</taxon>
    </lineage>
</organism>
<comment type="caution">
    <text evidence="1">The sequence shown here is derived from an EMBL/GenBank/DDBJ whole genome shotgun (WGS) entry which is preliminary data.</text>
</comment>
<sequence length="85" mass="9532">VWKDSGRFYDRRFQAWKGDDFFSLGAGRPLGHGKGGGFFSPRRLMVSRARDIWIRAARRGTLLRMPLPVPAGCFSAGFFPAASIR</sequence>
<reference evidence="1 2" key="1">
    <citation type="journal article" date="2014" name="Agronomy (Basel)">
        <title>A Draft Genome Sequence for Ensete ventricosum, the Drought-Tolerant Tree Against Hunger.</title>
        <authorList>
            <person name="Harrison J."/>
            <person name="Moore K.A."/>
            <person name="Paszkiewicz K."/>
            <person name="Jones T."/>
            <person name="Grant M."/>
            <person name="Ambacheew D."/>
            <person name="Muzemil S."/>
            <person name="Studholme D.J."/>
        </authorList>
    </citation>
    <scope>NUCLEOTIDE SEQUENCE [LARGE SCALE GENOMIC DNA]</scope>
</reference>
<protein>
    <submittedName>
        <fullName evidence="1">Uncharacterized protein</fullName>
    </submittedName>
</protein>
<dbReference type="AlphaFoldDB" id="A0A426X431"/>
<dbReference type="Proteomes" id="UP000287651">
    <property type="component" value="Unassembled WGS sequence"/>
</dbReference>
<accession>A0A426X431</accession>
<evidence type="ECO:0000313" key="1">
    <source>
        <dbReference type="EMBL" id="RRT34243.1"/>
    </source>
</evidence>
<name>A0A426X431_ENSVE</name>
<feature type="non-terminal residue" evidence="1">
    <location>
        <position position="1"/>
    </location>
</feature>
<evidence type="ECO:0000313" key="2">
    <source>
        <dbReference type="Proteomes" id="UP000287651"/>
    </source>
</evidence>
<dbReference type="EMBL" id="AMZH03027219">
    <property type="protein sequence ID" value="RRT34243.1"/>
    <property type="molecule type" value="Genomic_DNA"/>
</dbReference>
<gene>
    <name evidence="1" type="ORF">B296_00053609</name>
</gene>
<proteinExistence type="predicted"/>